<dbReference type="PANTHER" id="PTHR35175:SF2">
    <property type="entry name" value="DUF1289 DOMAIN-CONTAINING PROTEIN"/>
    <property type="match status" value="1"/>
</dbReference>
<evidence type="ECO:0008006" key="3">
    <source>
        <dbReference type="Google" id="ProtNLM"/>
    </source>
</evidence>
<accession>A0ABN8EEN4</accession>
<name>A0ABN8EEN4_9GAMM</name>
<gene>
    <name evidence="1" type="ORF">SIN8267_00892</name>
</gene>
<dbReference type="RefSeq" id="WP_237443466.1">
    <property type="nucleotide sequence ID" value="NZ_CAKLPX010000001.1"/>
</dbReference>
<dbReference type="Pfam" id="PF06945">
    <property type="entry name" value="DUF1289"/>
    <property type="match status" value="1"/>
</dbReference>
<protein>
    <recommendedName>
        <fullName evidence="3">DUF1289 domain-containing protein</fullName>
    </recommendedName>
</protein>
<proteinExistence type="predicted"/>
<sequence>MSQSAVKSPCVSICVLNPEDVCEGCYRSAEEITQWNAYSEQERVEVLQLSQQRRIEDGAVM</sequence>
<dbReference type="EMBL" id="CAKLPX010000001">
    <property type="protein sequence ID" value="CAH0990793.1"/>
    <property type="molecule type" value="Genomic_DNA"/>
</dbReference>
<organism evidence="1 2">
    <name type="scientific">Sinobacterium norvegicum</name>
    <dbReference type="NCBI Taxonomy" id="1641715"/>
    <lineage>
        <taxon>Bacteria</taxon>
        <taxon>Pseudomonadati</taxon>
        <taxon>Pseudomonadota</taxon>
        <taxon>Gammaproteobacteria</taxon>
        <taxon>Cellvibrionales</taxon>
        <taxon>Spongiibacteraceae</taxon>
        <taxon>Sinobacterium</taxon>
    </lineage>
</organism>
<evidence type="ECO:0000313" key="2">
    <source>
        <dbReference type="Proteomes" id="UP000838100"/>
    </source>
</evidence>
<reference evidence="1" key="1">
    <citation type="submission" date="2021-12" db="EMBL/GenBank/DDBJ databases">
        <authorList>
            <person name="Rodrigo-Torres L."/>
            <person name="Arahal R. D."/>
            <person name="Lucena T."/>
        </authorList>
    </citation>
    <scope>NUCLEOTIDE SEQUENCE</scope>
    <source>
        <strain evidence="1">CECT 8267</strain>
    </source>
</reference>
<keyword evidence="2" id="KW-1185">Reference proteome</keyword>
<dbReference type="InterPro" id="IPR010710">
    <property type="entry name" value="DUF1289"/>
</dbReference>
<dbReference type="PANTHER" id="PTHR35175">
    <property type="entry name" value="DUF1289 DOMAIN-CONTAINING PROTEIN"/>
    <property type="match status" value="1"/>
</dbReference>
<comment type="caution">
    <text evidence="1">The sequence shown here is derived from an EMBL/GenBank/DDBJ whole genome shotgun (WGS) entry which is preliminary data.</text>
</comment>
<dbReference type="Proteomes" id="UP000838100">
    <property type="component" value="Unassembled WGS sequence"/>
</dbReference>
<evidence type="ECO:0000313" key="1">
    <source>
        <dbReference type="EMBL" id="CAH0990793.1"/>
    </source>
</evidence>